<comment type="caution">
    <text evidence="1">The sequence shown here is derived from an EMBL/GenBank/DDBJ whole genome shotgun (WGS) entry which is preliminary data.</text>
</comment>
<gene>
    <name evidence="1" type="ORF">NDU88_005423</name>
</gene>
<protein>
    <submittedName>
        <fullName evidence="1">Uncharacterized protein</fullName>
    </submittedName>
</protein>
<keyword evidence="2" id="KW-1185">Reference proteome</keyword>
<evidence type="ECO:0000313" key="1">
    <source>
        <dbReference type="EMBL" id="KAJ1100337.1"/>
    </source>
</evidence>
<organism evidence="1 2">
    <name type="scientific">Pleurodeles waltl</name>
    <name type="common">Iberian ribbed newt</name>
    <dbReference type="NCBI Taxonomy" id="8319"/>
    <lineage>
        <taxon>Eukaryota</taxon>
        <taxon>Metazoa</taxon>
        <taxon>Chordata</taxon>
        <taxon>Craniata</taxon>
        <taxon>Vertebrata</taxon>
        <taxon>Euteleostomi</taxon>
        <taxon>Amphibia</taxon>
        <taxon>Batrachia</taxon>
        <taxon>Caudata</taxon>
        <taxon>Salamandroidea</taxon>
        <taxon>Salamandridae</taxon>
        <taxon>Pleurodelinae</taxon>
        <taxon>Pleurodeles</taxon>
    </lineage>
</organism>
<evidence type="ECO:0000313" key="2">
    <source>
        <dbReference type="Proteomes" id="UP001066276"/>
    </source>
</evidence>
<accession>A0AAV7MCV7</accession>
<proteinExistence type="predicted"/>
<reference evidence="1" key="1">
    <citation type="journal article" date="2022" name="bioRxiv">
        <title>Sequencing and chromosome-scale assembly of the giantPleurodeles waltlgenome.</title>
        <authorList>
            <person name="Brown T."/>
            <person name="Elewa A."/>
            <person name="Iarovenko S."/>
            <person name="Subramanian E."/>
            <person name="Araus A.J."/>
            <person name="Petzold A."/>
            <person name="Susuki M."/>
            <person name="Suzuki K.-i.T."/>
            <person name="Hayashi T."/>
            <person name="Toyoda A."/>
            <person name="Oliveira C."/>
            <person name="Osipova E."/>
            <person name="Leigh N.D."/>
            <person name="Simon A."/>
            <person name="Yun M.H."/>
        </authorList>
    </citation>
    <scope>NUCLEOTIDE SEQUENCE</scope>
    <source>
        <strain evidence="1">20211129_DDA</strain>
        <tissue evidence="1">Liver</tissue>
    </source>
</reference>
<sequence length="153" mass="17253">MGRRWGQSLLSASDDCATVEEMLMWDEGLISRDHSGWESPLPAHTDRAEETTSGDRFRMQSTSLECQPAQAWCYGPQTEKEPVLDAHWSGHVEGMQEEQAWLWHQSTNEEWVGPVLHRRHKVGRCSQGPAKDIGQGEEQHLTCGDVKRGAGAW</sequence>
<dbReference type="EMBL" id="JANPWB010000014">
    <property type="protein sequence ID" value="KAJ1100337.1"/>
    <property type="molecule type" value="Genomic_DNA"/>
</dbReference>
<dbReference type="Proteomes" id="UP001066276">
    <property type="component" value="Chromosome 10"/>
</dbReference>
<name>A0AAV7MCV7_PLEWA</name>
<dbReference type="AlphaFoldDB" id="A0AAV7MCV7"/>